<name>A0A397TMR4_9GLOM</name>
<dbReference type="EMBL" id="QKYT01000006">
    <property type="protein sequence ID" value="RIA99258.1"/>
    <property type="molecule type" value="Genomic_DNA"/>
</dbReference>
<dbReference type="AlphaFoldDB" id="A0A397TMR4"/>
<proteinExistence type="predicted"/>
<sequence length="237" mass="27470">MEEREELNPDCIAVTVKHSPSRMFWGCFSWCELGLIVPLKDSVIGQTHVKIIYNYVIPTLDKHFPSKNMWAEMKAMVRRRDLSPSNINELKKYVKDMNPLSYTIPPKEAMSGLSFYLMIACVVFPEPSPPLRYETQDLVMGSQIDRTDQIFRAFSASLYEHKLTSRPANVYIEADSLRNINQNNLHLLQLSNHTFVYLVREIIASPIVTLFRIPALRRYRRSTIGVQPFDFSHPSLF</sequence>
<reference evidence="1 2" key="1">
    <citation type="submission" date="2018-06" db="EMBL/GenBank/DDBJ databases">
        <title>Comparative genomics reveals the genomic features of Rhizophagus irregularis, R. cerebriforme, R. diaphanum and Gigaspora rosea, and their symbiotic lifestyle signature.</title>
        <authorList>
            <person name="Morin E."/>
            <person name="San Clemente H."/>
            <person name="Chen E.C.H."/>
            <person name="De La Providencia I."/>
            <person name="Hainaut M."/>
            <person name="Kuo A."/>
            <person name="Kohler A."/>
            <person name="Murat C."/>
            <person name="Tang N."/>
            <person name="Roy S."/>
            <person name="Loubradou J."/>
            <person name="Henrissat B."/>
            <person name="Grigoriev I.V."/>
            <person name="Corradi N."/>
            <person name="Roux C."/>
            <person name="Martin F.M."/>
        </authorList>
    </citation>
    <scope>NUCLEOTIDE SEQUENCE [LARGE SCALE GENOMIC DNA]</scope>
    <source>
        <strain evidence="1 2">DAOM 227022</strain>
    </source>
</reference>
<dbReference type="GO" id="GO:0003676">
    <property type="term" value="F:nucleic acid binding"/>
    <property type="evidence" value="ECO:0007669"/>
    <property type="project" value="InterPro"/>
</dbReference>
<comment type="caution">
    <text evidence="1">The sequence shown here is derived from an EMBL/GenBank/DDBJ whole genome shotgun (WGS) entry which is preliminary data.</text>
</comment>
<evidence type="ECO:0000313" key="1">
    <source>
        <dbReference type="EMBL" id="RIA99258.1"/>
    </source>
</evidence>
<keyword evidence="2" id="KW-1185">Reference proteome</keyword>
<accession>A0A397TMR4</accession>
<protein>
    <submittedName>
        <fullName evidence="1">Uncharacterized protein</fullName>
    </submittedName>
</protein>
<gene>
    <name evidence="1" type="ORF">C1645_811741</name>
</gene>
<dbReference type="Proteomes" id="UP000265703">
    <property type="component" value="Unassembled WGS sequence"/>
</dbReference>
<dbReference type="Gene3D" id="3.30.420.10">
    <property type="entry name" value="Ribonuclease H-like superfamily/Ribonuclease H"/>
    <property type="match status" value="1"/>
</dbReference>
<dbReference type="STRING" id="658196.A0A397TMR4"/>
<dbReference type="OrthoDB" id="2442720at2759"/>
<dbReference type="InterPro" id="IPR036397">
    <property type="entry name" value="RNaseH_sf"/>
</dbReference>
<evidence type="ECO:0000313" key="2">
    <source>
        <dbReference type="Proteomes" id="UP000265703"/>
    </source>
</evidence>
<organism evidence="1 2">
    <name type="scientific">Glomus cerebriforme</name>
    <dbReference type="NCBI Taxonomy" id="658196"/>
    <lineage>
        <taxon>Eukaryota</taxon>
        <taxon>Fungi</taxon>
        <taxon>Fungi incertae sedis</taxon>
        <taxon>Mucoromycota</taxon>
        <taxon>Glomeromycotina</taxon>
        <taxon>Glomeromycetes</taxon>
        <taxon>Glomerales</taxon>
        <taxon>Glomeraceae</taxon>
        <taxon>Glomus</taxon>
    </lineage>
</organism>